<dbReference type="AlphaFoldDB" id="W2S022"/>
<evidence type="ECO:0000256" key="3">
    <source>
        <dbReference type="ARBA" id="ARBA00022898"/>
    </source>
</evidence>
<dbReference type="GeneID" id="19970573"/>
<dbReference type="VEuPathDB" id="FungiDB:HMPREF1541_03234"/>
<protein>
    <recommendedName>
        <fullName evidence="7">Adenosylmethionine-8-amino-7-oxononanoate transaminase</fullName>
    </recommendedName>
</protein>
<dbReference type="SUPFAM" id="SSF53383">
    <property type="entry name" value="PLP-dependent transferases"/>
    <property type="match status" value="1"/>
</dbReference>
<dbReference type="GO" id="GO:0030170">
    <property type="term" value="F:pyridoxal phosphate binding"/>
    <property type="evidence" value="ECO:0007669"/>
    <property type="project" value="InterPro"/>
</dbReference>
<dbReference type="eggNOG" id="KOG1404">
    <property type="taxonomic scope" value="Eukaryota"/>
</dbReference>
<dbReference type="GO" id="GO:0008483">
    <property type="term" value="F:transaminase activity"/>
    <property type="evidence" value="ECO:0007669"/>
    <property type="project" value="InterPro"/>
</dbReference>
<comment type="similarity">
    <text evidence="2 4">Belongs to the class-III pyridoxal-phosphate-dependent aminotransferase family.</text>
</comment>
<evidence type="ECO:0000256" key="1">
    <source>
        <dbReference type="ARBA" id="ARBA00001933"/>
    </source>
</evidence>
<evidence type="ECO:0008006" key="7">
    <source>
        <dbReference type="Google" id="ProtNLM"/>
    </source>
</evidence>
<dbReference type="CDD" id="cd00610">
    <property type="entry name" value="OAT_like"/>
    <property type="match status" value="1"/>
</dbReference>
<sequence length="447" mass="47103">MSASADAEPAAVWTRAPGKQYSRASGGAGVYLVREDGTKVLDGSSGAAVSCLGHGHADVTAAIVQQAQQLAFAHSSFFASEPAQKLARMLTKSSGGAFEKLLILNSGSEAVESAIKISRQYALCNDEPERVNIIARESAYHGNTIGALSAGHHPGRRGPFVPMLSPVFHHVSPCFFRRDARPGEDESAYVKRLLADYEEMFIKLGPSTVAAVIVEPVSGATLGAVPAAQGYLAGLRELCDKHGALLIFDEVMCGMGRIGSQHAWQSLGGVAPDVQTIGKGLAGGYQPISGVLFSKKISDAITKSHSTKPFMSGHTYQDHPIGCAAAVATQQAIIQDNLLENVRATGELLKNKLKAEVPLLKEIRGMGLFVAVEFATETHDKPIGAEVAAACLKNGAAVYLCSDLVDAILFAPPYIISADEIDELVGIFVKSTREVLNSRSIGVNGHG</sequence>
<name>W2S022_CYPE1</name>
<dbReference type="GO" id="GO:0005829">
    <property type="term" value="C:cytosol"/>
    <property type="evidence" value="ECO:0007669"/>
    <property type="project" value="TreeGrafter"/>
</dbReference>
<proteinExistence type="inferred from homology"/>
<dbReference type="InParanoid" id="W2S022"/>
<evidence type="ECO:0000256" key="4">
    <source>
        <dbReference type="RuleBase" id="RU003560"/>
    </source>
</evidence>
<evidence type="ECO:0000256" key="2">
    <source>
        <dbReference type="ARBA" id="ARBA00008954"/>
    </source>
</evidence>
<dbReference type="Gene3D" id="3.90.1150.10">
    <property type="entry name" value="Aspartate Aminotransferase, domain 1"/>
    <property type="match status" value="1"/>
</dbReference>
<dbReference type="PIRSF" id="PIRSF000521">
    <property type="entry name" value="Transaminase_4ab_Lys_Orn"/>
    <property type="match status" value="1"/>
</dbReference>
<dbReference type="Pfam" id="PF00202">
    <property type="entry name" value="Aminotran_3"/>
    <property type="match status" value="1"/>
</dbReference>
<dbReference type="Gene3D" id="3.40.640.10">
    <property type="entry name" value="Type I PLP-dependent aspartate aminotransferase-like (Major domain)"/>
    <property type="match status" value="1"/>
</dbReference>
<organism evidence="5 6">
    <name type="scientific">Cyphellophora europaea (strain CBS 101466)</name>
    <name type="common">Phialophora europaea</name>
    <dbReference type="NCBI Taxonomy" id="1220924"/>
    <lineage>
        <taxon>Eukaryota</taxon>
        <taxon>Fungi</taxon>
        <taxon>Dikarya</taxon>
        <taxon>Ascomycota</taxon>
        <taxon>Pezizomycotina</taxon>
        <taxon>Eurotiomycetes</taxon>
        <taxon>Chaetothyriomycetidae</taxon>
        <taxon>Chaetothyriales</taxon>
        <taxon>Cyphellophoraceae</taxon>
        <taxon>Cyphellophora</taxon>
    </lineage>
</organism>
<comment type="cofactor">
    <cofactor evidence="1">
        <name>pyridoxal 5'-phosphate</name>
        <dbReference type="ChEBI" id="CHEBI:597326"/>
    </cofactor>
</comment>
<dbReference type="InterPro" id="IPR005814">
    <property type="entry name" value="Aminotrans_3"/>
</dbReference>
<dbReference type="PANTHER" id="PTHR43094">
    <property type="entry name" value="AMINOTRANSFERASE"/>
    <property type="match status" value="1"/>
</dbReference>
<dbReference type="InterPro" id="IPR015421">
    <property type="entry name" value="PyrdxlP-dep_Trfase_major"/>
</dbReference>
<dbReference type="InterPro" id="IPR015422">
    <property type="entry name" value="PyrdxlP-dep_Trfase_small"/>
</dbReference>
<dbReference type="OrthoDB" id="5419315at2759"/>
<dbReference type="InterPro" id="IPR015424">
    <property type="entry name" value="PyrdxlP-dep_Trfase"/>
</dbReference>
<dbReference type="Proteomes" id="UP000030752">
    <property type="component" value="Unassembled WGS sequence"/>
</dbReference>
<accession>W2S022</accession>
<dbReference type="FunFam" id="3.40.640.10:FF:000004">
    <property type="entry name" value="Acetylornithine aminotransferase"/>
    <property type="match status" value="1"/>
</dbReference>
<evidence type="ECO:0000313" key="5">
    <source>
        <dbReference type="EMBL" id="ETN41299.1"/>
    </source>
</evidence>
<dbReference type="EMBL" id="KB822719">
    <property type="protein sequence ID" value="ETN41299.1"/>
    <property type="molecule type" value="Genomic_DNA"/>
</dbReference>
<gene>
    <name evidence="5" type="ORF">HMPREF1541_03234</name>
</gene>
<dbReference type="PANTHER" id="PTHR43094:SF1">
    <property type="entry name" value="AMINOTRANSFERASE CLASS-III"/>
    <property type="match status" value="1"/>
</dbReference>
<keyword evidence="6" id="KW-1185">Reference proteome</keyword>
<dbReference type="RefSeq" id="XP_008715808.1">
    <property type="nucleotide sequence ID" value="XM_008717586.1"/>
</dbReference>
<dbReference type="STRING" id="1220924.W2S022"/>
<keyword evidence="3 4" id="KW-0663">Pyridoxal phosphate</keyword>
<reference evidence="5 6" key="1">
    <citation type="submission" date="2013-03" db="EMBL/GenBank/DDBJ databases">
        <title>The Genome Sequence of Phialophora europaea CBS 101466.</title>
        <authorList>
            <consortium name="The Broad Institute Genomics Platform"/>
            <person name="Cuomo C."/>
            <person name="de Hoog S."/>
            <person name="Gorbushina A."/>
            <person name="Walker B."/>
            <person name="Young S.K."/>
            <person name="Zeng Q."/>
            <person name="Gargeya S."/>
            <person name="Fitzgerald M."/>
            <person name="Haas B."/>
            <person name="Abouelleil A."/>
            <person name="Allen A.W."/>
            <person name="Alvarado L."/>
            <person name="Arachchi H.M."/>
            <person name="Berlin A.M."/>
            <person name="Chapman S.B."/>
            <person name="Gainer-Dewar J."/>
            <person name="Goldberg J."/>
            <person name="Griggs A."/>
            <person name="Gujja S."/>
            <person name="Hansen M."/>
            <person name="Howarth C."/>
            <person name="Imamovic A."/>
            <person name="Ireland A."/>
            <person name="Larimer J."/>
            <person name="McCowan C."/>
            <person name="Murphy C."/>
            <person name="Pearson M."/>
            <person name="Poon T.W."/>
            <person name="Priest M."/>
            <person name="Roberts A."/>
            <person name="Saif S."/>
            <person name="Shea T."/>
            <person name="Sisk P."/>
            <person name="Sykes S."/>
            <person name="Wortman J."/>
            <person name="Nusbaum C."/>
            <person name="Birren B."/>
        </authorList>
    </citation>
    <scope>NUCLEOTIDE SEQUENCE [LARGE SCALE GENOMIC DNA]</scope>
    <source>
        <strain evidence="5 6">CBS 101466</strain>
    </source>
</reference>
<dbReference type="HOGENOM" id="CLU_016922_4_0_1"/>
<evidence type="ECO:0000313" key="6">
    <source>
        <dbReference type="Proteomes" id="UP000030752"/>
    </source>
</evidence>